<evidence type="ECO:0000313" key="1">
    <source>
        <dbReference type="EMBL" id="SVD30037.1"/>
    </source>
</evidence>
<name>A0A382U7T2_9ZZZZ</name>
<gene>
    <name evidence="1" type="ORF">METZ01_LOCUS382891</name>
</gene>
<dbReference type="AlphaFoldDB" id="A0A382U7T2"/>
<proteinExistence type="predicted"/>
<sequence>MRYFAAMWIAGLFAMIQPCFSAVDFINDIMPVLSRLGCNGSSCHGKADGQNGFNLSVFGHDPDGDFR</sequence>
<protein>
    <submittedName>
        <fullName evidence="1">Uncharacterized protein</fullName>
    </submittedName>
</protein>
<dbReference type="EMBL" id="UINC01141979">
    <property type="protein sequence ID" value="SVD30037.1"/>
    <property type="molecule type" value="Genomic_DNA"/>
</dbReference>
<accession>A0A382U7T2</accession>
<reference evidence="1" key="1">
    <citation type="submission" date="2018-05" db="EMBL/GenBank/DDBJ databases">
        <authorList>
            <person name="Lanie J.A."/>
            <person name="Ng W.-L."/>
            <person name="Kazmierczak K.M."/>
            <person name="Andrzejewski T.M."/>
            <person name="Davidsen T.M."/>
            <person name="Wayne K.J."/>
            <person name="Tettelin H."/>
            <person name="Glass J.I."/>
            <person name="Rusch D."/>
            <person name="Podicherti R."/>
            <person name="Tsui H.-C.T."/>
            <person name="Winkler M.E."/>
        </authorList>
    </citation>
    <scope>NUCLEOTIDE SEQUENCE</scope>
</reference>
<feature type="non-terminal residue" evidence="1">
    <location>
        <position position="67"/>
    </location>
</feature>
<organism evidence="1">
    <name type="scientific">marine metagenome</name>
    <dbReference type="NCBI Taxonomy" id="408172"/>
    <lineage>
        <taxon>unclassified sequences</taxon>
        <taxon>metagenomes</taxon>
        <taxon>ecological metagenomes</taxon>
    </lineage>
</organism>